<dbReference type="GO" id="GO:0005886">
    <property type="term" value="C:plasma membrane"/>
    <property type="evidence" value="ECO:0007669"/>
    <property type="project" value="TreeGrafter"/>
</dbReference>
<keyword evidence="2" id="KW-0479">Metal-binding</keyword>
<dbReference type="SUPFAM" id="SSF81296">
    <property type="entry name" value="E set domains"/>
    <property type="match status" value="1"/>
</dbReference>
<dbReference type="GO" id="GO:0006825">
    <property type="term" value="P:copper ion transport"/>
    <property type="evidence" value="ECO:0007669"/>
    <property type="project" value="InterPro"/>
</dbReference>
<accession>A0AAC9YXB1</accession>
<dbReference type="InterPro" id="IPR014755">
    <property type="entry name" value="Cu-Rt/internalin_Ig-like"/>
</dbReference>
<keyword evidence="3 5" id="KW-0732">Signal</keyword>
<dbReference type="EMBL" id="CP016778">
    <property type="protein sequence ID" value="ASY22250.1"/>
    <property type="molecule type" value="Genomic_DNA"/>
</dbReference>
<gene>
    <name evidence="7" type="ORF">A1sIIB76_01325</name>
</gene>
<dbReference type="GO" id="GO:0046688">
    <property type="term" value="P:response to copper ion"/>
    <property type="evidence" value="ECO:0007669"/>
    <property type="project" value="InterPro"/>
</dbReference>
<evidence type="ECO:0000256" key="1">
    <source>
        <dbReference type="ARBA" id="ARBA00004196"/>
    </source>
</evidence>
<evidence type="ECO:0000256" key="4">
    <source>
        <dbReference type="ARBA" id="ARBA00023008"/>
    </source>
</evidence>
<feature type="signal peptide" evidence="5">
    <location>
        <begin position="1"/>
        <end position="19"/>
    </location>
</feature>
<evidence type="ECO:0000259" key="6">
    <source>
        <dbReference type="Pfam" id="PF04234"/>
    </source>
</evidence>
<dbReference type="InterPro" id="IPR014756">
    <property type="entry name" value="Ig_E-set"/>
</dbReference>
<sequence length="124" mass="13335">MSASTFLLLALILVISHIAAPSAIAHAEIARTNPVKSAILTQSPKSVWIEFGETLLTLDKEKINVLKVTDSRGKRVDKSPTIVSGVRATTKIVGTLKKGTYLVTYRVVSVDGHPVKGSYSFSVK</sequence>
<dbReference type="AlphaFoldDB" id="A0AAC9YXB1"/>
<feature type="domain" description="CopC" evidence="6">
    <location>
        <begin position="26"/>
        <end position="123"/>
    </location>
</feature>
<dbReference type="GO" id="GO:0042597">
    <property type="term" value="C:periplasmic space"/>
    <property type="evidence" value="ECO:0007669"/>
    <property type="project" value="InterPro"/>
</dbReference>
<dbReference type="Proteomes" id="UP000217194">
    <property type="component" value="Chromosome"/>
</dbReference>
<protein>
    <submittedName>
        <fullName evidence="7">Copper resistance protein C</fullName>
    </submittedName>
</protein>
<dbReference type="GO" id="GO:0030313">
    <property type="term" value="C:cell envelope"/>
    <property type="evidence" value="ECO:0007669"/>
    <property type="project" value="UniProtKB-SubCell"/>
</dbReference>
<dbReference type="PANTHER" id="PTHR34820">
    <property type="entry name" value="INNER MEMBRANE PROTEIN YEBZ"/>
    <property type="match status" value="1"/>
</dbReference>
<comment type="subcellular location">
    <subcellularLocation>
        <location evidence="1">Cell envelope</location>
    </subcellularLocation>
</comment>
<evidence type="ECO:0000256" key="3">
    <source>
        <dbReference type="ARBA" id="ARBA00022729"/>
    </source>
</evidence>
<evidence type="ECO:0000256" key="2">
    <source>
        <dbReference type="ARBA" id="ARBA00022723"/>
    </source>
</evidence>
<dbReference type="GO" id="GO:0005507">
    <property type="term" value="F:copper ion binding"/>
    <property type="evidence" value="ECO:0007669"/>
    <property type="project" value="InterPro"/>
</dbReference>
<reference evidence="7 8" key="1">
    <citation type="submission" date="2016-07" db="EMBL/GenBank/DDBJ databases">
        <title>High microdiversification within the ubiquitous acI lineage of Actinobacteria.</title>
        <authorList>
            <person name="Neuenschwander S.M."/>
            <person name="Salcher M."/>
            <person name="Ghai R."/>
            <person name="Pernthaler J."/>
        </authorList>
    </citation>
    <scope>NUCLEOTIDE SEQUENCE [LARGE SCALE GENOMIC DNA]</scope>
    <source>
        <strain evidence="7">MMS-IIB-76</strain>
    </source>
</reference>
<organism evidence="7 8">
    <name type="scientific">Candidatus Planktophila versatilis</name>
    <dbReference type="NCBI Taxonomy" id="1884905"/>
    <lineage>
        <taxon>Bacteria</taxon>
        <taxon>Bacillati</taxon>
        <taxon>Actinomycetota</taxon>
        <taxon>Actinomycetes</taxon>
        <taxon>Candidatus Nanopelagicales</taxon>
        <taxon>Candidatus Nanopelagicaceae</taxon>
        <taxon>Candidatus Planktophila</taxon>
    </lineage>
</organism>
<dbReference type="PANTHER" id="PTHR34820:SF4">
    <property type="entry name" value="INNER MEMBRANE PROTEIN YEBZ"/>
    <property type="match status" value="1"/>
</dbReference>
<feature type="chain" id="PRO_5041951263" evidence="5">
    <location>
        <begin position="20"/>
        <end position="124"/>
    </location>
</feature>
<keyword evidence="4" id="KW-0186">Copper</keyword>
<evidence type="ECO:0000313" key="7">
    <source>
        <dbReference type="EMBL" id="ASY22250.1"/>
    </source>
</evidence>
<evidence type="ECO:0000256" key="5">
    <source>
        <dbReference type="SAM" id="SignalP"/>
    </source>
</evidence>
<proteinExistence type="predicted"/>
<dbReference type="InterPro" id="IPR007348">
    <property type="entry name" value="CopC_dom"/>
</dbReference>
<dbReference type="RefSeq" id="WP_223298780.1">
    <property type="nucleotide sequence ID" value="NZ_CP016778.1"/>
</dbReference>
<dbReference type="Pfam" id="PF04234">
    <property type="entry name" value="CopC"/>
    <property type="match status" value="1"/>
</dbReference>
<dbReference type="Gene3D" id="2.60.40.1220">
    <property type="match status" value="1"/>
</dbReference>
<name>A0AAC9YXB1_9ACTN</name>
<evidence type="ECO:0000313" key="8">
    <source>
        <dbReference type="Proteomes" id="UP000217194"/>
    </source>
</evidence>
<dbReference type="InterPro" id="IPR032694">
    <property type="entry name" value="CopC/D"/>
</dbReference>